<protein>
    <recommendedName>
        <fullName evidence="3">F-box domain-containing protein</fullName>
    </recommendedName>
</protein>
<dbReference type="Proteomes" id="UP000578531">
    <property type="component" value="Unassembled WGS sequence"/>
</dbReference>
<reference evidence="1 2" key="1">
    <citation type="journal article" date="2020" name="Genomics">
        <title>Complete, high-quality genomes from long-read metagenomic sequencing of two wolf lichen thalli reveals enigmatic genome architecture.</title>
        <authorList>
            <person name="McKenzie S.K."/>
            <person name="Walston R.F."/>
            <person name="Allen J.L."/>
        </authorList>
    </citation>
    <scope>NUCLEOTIDE SEQUENCE [LARGE SCALE GENOMIC DNA]</scope>
    <source>
        <strain evidence="1">WasteWater2</strain>
    </source>
</reference>
<sequence length="158" mass="18156">MSNSSGLVLPGPFMRLPVELLEEIYILSETHSLPHVCRSFYIALNSDFTRLRFCTRLFYLGNARNNPGPNAVHLRDEQTKIFARDWFTVDFLQRLVAAVNYMRSSDGMEDDTDLSLYVSGAHLPAPPLRGIWSQSKLELVRQLLFWGPRKNSLDKLRV</sequence>
<organism evidence="1 2">
    <name type="scientific">Letharia columbiana</name>
    <dbReference type="NCBI Taxonomy" id="112416"/>
    <lineage>
        <taxon>Eukaryota</taxon>
        <taxon>Fungi</taxon>
        <taxon>Dikarya</taxon>
        <taxon>Ascomycota</taxon>
        <taxon>Pezizomycotina</taxon>
        <taxon>Lecanoromycetes</taxon>
        <taxon>OSLEUM clade</taxon>
        <taxon>Lecanoromycetidae</taxon>
        <taxon>Lecanorales</taxon>
        <taxon>Lecanorineae</taxon>
        <taxon>Parmeliaceae</taxon>
        <taxon>Letharia</taxon>
    </lineage>
</organism>
<evidence type="ECO:0000313" key="1">
    <source>
        <dbReference type="EMBL" id="KAF6232295.1"/>
    </source>
</evidence>
<dbReference type="RefSeq" id="XP_037161724.1">
    <property type="nucleotide sequence ID" value="XM_037311290.1"/>
</dbReference>
<comment type="caution">
    <text evidence="1">The sequence shown here is derived from an EMBL/GenBank/DDBJ whole genome shotgun (WGS) entry which is preliminary data.</text>
</comment>
<proteinExistence type="predicted"/>
<dbReference type="AlphaFoldDB" id="A0A8H6L1R8"/>
<dbReference type="GeneID" id="59291051"/>
<gene>
    <name evidence="1" type="ORF">HO173_009400</name>
</gene>
<dbReference type="OrthoDB" id="4167490at2759"/>
<name>A0A8H6L1R8_9LECA</name>
<evidence type="ECO:0008006" key="3">
    <source>
        <dbReference type="Google" id="ProtNLM"/>
    </source>
</evidence>
<evidence type="ECO:0000313" key="2">
    <source>
        <dbReference type="Proteomes" id="UP000578531"/>
    </source>
</evidence>
<dbReference type="EMBL" id="JACCJC010000049">
    <property type="protein sequence ID" value="KAF6232295.1"/>
    <property type="molecule type" value="Genomic_DNA"/>
</dbReference>
<keyword evidence="2" id="KW-1185">Reference proteome</keyword>
<accession>A0A8H6L1R8</accession>